<dbReference type="PRINTS" id="PR01161">
    <property type="entry name" value="TUBULIN"/>
</dbReference>
<keyword evidence="10" id="KW-0206">Cytoskeleton</keyword>
<dbReference type="FunFam" id="1.10.287.600:FF:000006">
    <property type="entry name" value="Tubulin beta chain"/>
    <property type="match status" value="1"/>
</dbReference>
<dbReference type="InterPro" id="IPR037103">
    <property type="entry name" value="Tubulin/FtsZ-like_C"/>
</dbReference>
<dbReference type="InterPro" id="IPR018316">
    <property type="entry name" value="Tubulin/FtsZ_2-layer-sand-dom"/>
</dbReference>
<keyword evidence="6" id="KW-0479">Metal-binding</keyword>
<dbReference type="AlphaFoldDB" id="A0A8J2RD95"/>
<evidence type="ECO:0000259" key="14">
    <source>
        <dbReference type="SMART" id="SM00864"/>
    </source>
</evidence>
<proteinExistence type="inferred from homology"/>
<dbReference type="InterPro" id="IPR008280">
    <property type="entry name" value="Tub_FtsZ_C"/>
</dbReference>
<feature type="compositionally biased region" description="Acidic residues" evidence="13">
    <location>
        <begin position="429"/>
        <end position="446"/>
    </location>
</feature>
<evidence type="ECO:0000256" key="9">
    <source>
        <dbReference type="ARBA" id="ARBA00023134"/>
    </source>
</evidence>
<dbReference type="Gene3D" id="3.30.1330.20">
    <property type="entry name" value="Tubulin/FtsZ, C-terminal domain"/>
    <property type="match status" value="1"/>
</dbReference>
<evidence type="ECO:0000313" key="17">
    <source>
        <dbReference type="Proteomes" id="UP000789524"/>
    </source>
</evidence>
<evidence type="ECO:0000256" key="4">
    <source>
        <dbReference type="ARBA" id="ARBA00022490"/>
    </source>
</evidence>
<comment type="subcellular location">
    <subcellularLocation>
        <location evidence="2">Cytoplasm</location>
        <location evidence="2">Cytoskeleton</location>
    </subcellularLocation>
</comment>
<evidence type="ECO:0000256" key="10">
    <source>
        <dbReference type="ARBA" id="ARBA00023212"/>
    </source>
</evidence>
<evidence type="ECO:0000313" key="16">
    <source>
        <dbReference type="EMBL" id="CAG9577623.1"/>
    </source>
</evidence>
<organism evidence="16 17">
    <name type="scientific">Danaus chrysippus</name>
    <name type="common">African queen</name>
    <dbReference type="NCBI Taxonomy" id="151541"/>
    <lineage>
        <taxon>Eukaryota</taxon>
        <taxon>Metazoa</taxon>
        <taxon>Ecdysozoa</taxon>
        <taxon>Arthropoda</taxon>
        <taxon>Hexapoda</taxon>
        <taxon>Insecta</taxon>
        <taxon>Pterygota</taxon>
        <taxon>Neoptera</taxon>
        <taxon>Endopterygota</taxon>
        <taxon>Lepidoptera</taxon>
        <taxon>Glossata</taxon>
        <taxon>Ditrysia</taxon>
        <taxon>Papilionoidea</taxon>
        <taxon>Nymphalidae</taxon>
        <taxon>Danainae</taxon>
        <taxon>Danaini</taxon>
        <taxon>Danaina</taxon>
        <taxon>Danaus</taxon>
        <taxon>Anosia</taxon>
    </lineage>
</organism>
<dbReference type="SUPFAM" id="SSF55307">
    <property type="entry name" value="Tubulin C-terminal domain-like"/>
    <property type="match status" value="1"/>
</dbReference>
<gene>
    <name evidence="16" type="ORF">DCHRY22_LOCUS12437</name>
</gene>
<comment type="function">
    <text evidence="11 12">Tubulin is the major constituent of microtubules, a cylinder consisting of laterally associated linear protofilaments composed of alpha- and beta-tubulin heterodimers. Microtubules grow by the addition of GTP-tubulin dimers to the microtubule end, where a stabilizing cap forms. Below the cap, tubulin dimers are in GDP-bound state, owing to GTPase activity of alpha-tubulin.</text>
</comment>
<evidence type="ECO:0000259" key="15">
    <source>
        <dbReference type="SMART" id="SM00865"/>
    </source>
</evidence>
<dbReference type="InterPro" id="IPR000217">
    <property type="entry name" value="Tubulin"/>
</dbReference>
<evidence type="ECO:0000256" key="5">
    <source>
        <dbReference type="ARBA" id="ARBA00022701"/>
    </source>
</evidence>
<feature type="domain" description="Tubulin/FtsZ 2-layer sandwich" evidence="15">
    <location>
        <begin position="246"/>
        <end position="383"/>
    </location>
</feature>
<evidence type="ECO:0000256" key="12">
    <source>
        <dbReference type="RuleBase" id="RU000352"/>
    </source>
</evidence>
<dbReference type="GO" id="GO:0005200">
    <property type="term" value="F:structural constituent of cytoskeleton"/>
    <property type="evidence" value="ECO:0007669"/>
    <property type="project" value="InterPro"/>
</dbReference>
<dbReference type="PRINTS" id="PR01163">
    <property type="entry name" value="BETATUBULIN"/>
</dbReference>
<dbReference type="Pfam" id="PF03953">
    <property type="entry name" value="Tubulin_C"/>
    <property type="match status" value="1"/>
</dbReference>
<dbReference type="PROSITE" id="PS00227">
    <property type="entry name" value="TUBULIN"/>
    <property type="match status" value="1"/>
</dbReference>
<keyword evidence="4" id="KW-0963">Cytoplasm</keyword>
<dbReference type="GO" id="GO:0005874">
    <property type="term" value="C:microtubule"/>
    <property type="evidence" value="ECO:0007669"/>
    <property type="project" value="UniProtKB-KW"/>
</dbReference>
<keyword evidence="7 12" id="KW-0547">Nucleotide-binding</keyword>
<evidence type="ECO:0000256" key="11">
    <source>
        <dbReference type="ARBA" id="ARBA00034296"/>
    </source>
</evidence>
<reference evidence="16" key="1">
    <citation type="submission" date="2021-09" db="EMBL/GenBank/DDBJ databases">
        <authorList>
            <person name="Martin H S."/>
        </authorList>
    </citation>
    <scope>NUCLEOTIDE SEQUENCE</scope>
</reference>
<dbReference type="FunFam" id="3.30.1330.20:FF:000002">
    <property type="entry name" value="Tubulin beta chain"/>
    <property type="match status" value="1"/>
</dbReference>
<dbReference type="InterPro" id="IPR002453">
    <property type="entry name" value="Beta_tubulin"/>
</dbReference>
<dbReference type="InterPro" id="IPR003008">
    <property type="entry name" value="Tubulin_FtsZ_GTPase"/>
</dbReference>
<dbReference type="EMBL" id="CAKASE010000076">
    <property type="protein sequence ID" value="CAG9577623.1"/>
    <property type="molecule type" value="Genomic_DNA"/>
</dbReference>
<comment type="caution">
    <text evidence="16">The sequence shown here is derived from an EMBL/GenBank/DDBJ whole genome shotgun (WGS) entry which is preliminary data.</text>
</comment>
<keyword evidence="8" id="KW-0460">Magnesium</keyword>
<feature type="domain" description="Tubulin/FtsZ GTPase" evidence="14">
    <location>
        <begin position="47"/>
        <end position="244"/>
    </location>
</feature>
<dbReference type="GO" id="GO:0005525">
    <property type="term" value="F:GTP binding"/>
    <property type="evidence" value="ECO:0007669"/>
    <property type="project" value="UniProtKB-UniRule"/>
</dbReference>
<keyword evidence="9 12" id="KW-0342">GTP-binding</keyword>
<feature type="compositionally biased region" description="Basic and acidic residues" evidence="13">
    <location>
        <begin position="447"/>
        <end position="458"/>
    </location>
</feature>
<evidence type="ECO:0000256" key="1">
    <source>
        <dbReference type="ARBA" id="ARBA00001946"/>
    </source>
</evidence>
<evidence type="ECO:0000256" key="7">
    <source>
        <dbReference type="ARBA" id="ARBA00022741"/>
    </source>
</evidence>
<dbReference type="OrthoDB" id="1662883at2759"/>
<evidence type="ECO:0000256" key="8">
    <source>
        <dbReference type="ARBA" id="ARBA00022842"/>
    </source>
</evidence>
<name>A0A8J2RD95_9NEOP</name>
<comment type="cofactor">
    <cofactor evidence="1">
        <name>Mg(2+)</name>
        <dbReference type="ChEBI" id="CHEBI:18420"/>
    </cofactor>
</comment>
<dbReference type="SMART" id="SM00865">
    <property type="entry name" value="Tubulin_C"/>
    <property type="match status" value="1"/>
</dbReference>
<sequence>MREIVHVQAGQCGNQIGSKFWEVISDEHGIDPTGHYKGVSDLQAERLNVYYNEAAEGKFVPRAVLVDLEPGTMDSVRSGPYGQLFRPDNFVFGQSGAGNNWAKGHYTEGAELVDAVLDVIRKEAEGCDCLQGFQMTHSLGGGTGSGMGTLLLSKIREEYPDRIMNTFSVVPSPKVSEVVLEPYNATLSVHQLVENTDMSYCIDNEALYNICFRTLRLSSPSYGDLNHLISMTMSGVTTCLRFPGQLNADLRKLAVNMVPFPRLHFFMPGFAPLTARNSFNYRPQTVPELMSQMFNPGNMMTACDPRHGRYLTVATVFRGHMSMREVDDQVLAVQNKNSSYFVEWIPNNLKVAVCDVPPRGLKMSATFIGNTTAIQEIFKRISEQFTAMFRRRAFLHWYTGEGMDEMEFTEAASNMADLISEYQQYQEANVDDEEVGFDEEEEEDDQNYDHKESVHVPL</sequence>
<dbReference type="InterPro" id="IPR013838">
    <property type="entry name" value="Beta-tubulin_BS"/>
</dbReference>
<protein>
    <recommendedName>
        <fullName evidence="12">Tubulin beta chain</fullName>
    </recommendedName>
</protein>
<dbReference type="Pfam" id="PF00091">
    <property type="entry name" value="Tubulin"/>
    <property type="match status" value="1"/>
</dbReference>
<keyword evidence="17" id="KW-1185">Reference proteome</keyword>
<dbReference type="SUPFAM" id="SSF52490">
    <property type="entry name" value="Tubulin nucleotide-binding domain-like"/>
    <property type="match status" value="1"/>
</dbReference>
<dbReference type="InterPro" id="IPR017975">
    <property type="entry name" value="Tubulin_CS"/>
</dbReference>
<dbReference type="FunFam" id="3.40.50.1440:FF:000003">
    <property type="entry name" value="Tubulin beta chain"/>
    <property type="match status" value="1"/>
</dbReference>
<evidence type="ECO:0000256" key="6">
    <source>
        <dbReference type="ARBA" id="ARBA00022723"/>
    </source>
</evidence>
<dbReference type="InterPro" id="IPR023123">
    <property type="entry name" value="Tubulin_C"/>
</dbReference>
<evidence type="ECO:0000256" key="3">
    <source>
        <dbReference type="ARBA" id="ARBA00009636"/>
    </source>
</evidence>
<dbReference type="CDD" id="cd02187">
    <property type="entry name" value="beta_tubulin"/>
    <property type="match status" value="1"/>
</dbReference>
<dbReference type="Gene3D" id="3.40.50.1440">
    <property type="entry name" value="Tubulin/FtsZ, GTPase domain"/>
    <property type="match status" value="1"/>
</dbReference>
<evidence type="ECO:0000256" key="2">
    <source>
        <dbReference type="ARBA" id="ARBA00004245"/>
    </source>
</evidence>
<dbReference type="Gene3D" id="1.10.287.600">
    <property type="entry name" value="Helix hairpin bin"/>
    <property type="match status" value="1"/>
</dbReference>
<dbReference type="InterPro" id="IPR036525">
    <property type="entry name" value="Tubulin/FtsZ_GTPase_sf"/>
</dbReference>
<dbReference type="Proteomes" id="UP000789524">
    <property type="component" value="Unassembled WGS sequence"/>
</dbReference>
<dbReference type="GO" id="GO:0046872">
    <property type="term" value="F:metal ion binding"/>
    <property type="evidence" value="ECO:0007669"/>
    <property type="project" value="UniProtKB-KW"/>
</dbReference>
<feature type="region of interest" description="Disordered" evidence="13">
    <location>
        <begin position="429"/>
        <end position="458"/>
    </location>
</feature>
<comment type="similarity">
    <text evidence="3 12">Belongs to the tubulin family.</text>
</comment>
<comment type="subunit">
    <text evidence="12">Dimer of alpha and beta chains. A typical microtubule is a hollow water-filled tube with an outer diameter of 25 nm and an inner diameter of 15 nM. Alpha-beta heterodimers associate head-to-tail to form protofilaments running lengthwise along the microtubule wall with the beta-tubulin subunit facing the microtubule plus end conferring a structural polarity. Microtubules usually have 13 protofilaments but different protofilament numbers can be found in some organisms and specialized cells.</text>
</comment>
<evidence type="ECO:0000256" key="13">
    <source>
        <dbReference type="SAM" id="MobiDB-lite"/>
    </source>
</evidence>
<accession>A0A8J2RD95</accession>
<dbReference type="GO" id="GO:0007017">
    <property type="term" value="P:microtubule-based process"/>
    <property type="evidence" value="ECO:0007669"/>
    <property type="project" value="InterPro"/>
</dbReference>
<dbReference type="PROSITE" id="PS00228">
    <property type="entry name" value="TUBULIN_B_AUTOREG"/>
    <property type="match status" value="1"/>
</dbReference>
<keyword evidence="5 12" id="KW-0493">Microtubule</keyword>
<dbReference type="PANTHER" id="PTHR11588">
    <property type="entry name" value="TUBULIN"/>
    <property type="match status" value="1"/>
</dbReference>
<dbReference type="GO" id="GO:0003924">
    <property type="term" value="F:GTPase activity"/>
    <property type="evidence" value="ECO:0007669"/>
    <property type="project" value="InterPro"/>
</dbReference>
<dbReference type="SMART" id="SM00864">
    <property type="entry name" value="Tubulin"/>
    <property type="match status" value="1"/>
</dbReference>